<dbReference type="InterPro" id="IPR003663">
    <property type="entry name" value="Sugar/inositol_transpt"/>
</dbReference>
<reference evidence="10" key="1">
    <citation type="submission" date="2021-01" db="EMBL/GenBank/DDBJ databases">
        <authorList>
            <consortium name="Aspergillus puulaauensis MK2 genome sequencing consortium"/>
            <person name="Kazuki M."/>
            <person name="Futagami T."/>
        </authorList>
    </citation>
    <scope>NUCLEOTIDE SEQUENCE</scope>
    <source>
        <strain evidence="10">MK2</strain>
    </source>
</reference>
<accession>A0A7R7XZX0</accession>
<feature type="transmembrane region" description="Helical" evidence="8">
    <location>
        <begin position="290"/>
        <end position="310"/>
    </location>
</feature>
<dbReference type="EMBL" id="AP024450">
    <property type="protein sequence ID" value="BCS30766.1"/>
    <property type="molecule type" value="Genomic_DNA"/>
</dbReference>
<dbReference type="InterPro" id="IPR005828">
    <property type="entry name" value="MFS_sugar_transport-like"/>
</dbReference>
<feature type="transmembrane region" description="Helical" evidence="8">
    <location>
        <begin position="388"/>
        <end position="413"/>
    </location>
</feature>
<dbReference type="Proteomes" id="UP000654913">
    <property type="component" value="Chromosome 8"/>
</dbReference>
<feature type="transmembrane region" description="Helical" evidence="8">
    <location>
        <begin position="61"/>
        <end position="80"/>
    </location>
</feature>
<keyword evidence="4 8" id="KW-0812">Transmembrane</keyword>
<dbReference type="GO" id="GO:0016020">
    <property type="term" value="C:membrane"/>
    <property type="evidence" value="ECO:0007669"/>
    <property type="project" value="UniProtKB-SubCell"/>
</dbReference>
<reference evidence="10" key="2">
    <citation type="submission" date="2021-02" db="EMBL/GenBank/DDBJ databases">
        <title>Aspergillus puulaauensis MK2 genome sequence.</title>
        <authorList>
            <person name="Futagami T."/>
            <person name="Mori K."/>
            <person name="Kadooka C."/>
            <person name="Tanaka T."/>
        </authorList>
    </citation>
    <scope>NUCLEOTIDE SEQUENCE</scope>
    <source>
        <strain evidence="10">MK2</strain>
    </source>
</reference>
<proteinExistence type="inferred from homology"/>
<evidence type="ECO:0000256" key="2">
    <source>
        <dbReference type="ARBA" id="ARBA00010992"/>
    </source>
</evidence>
<feature type="domain" description="Major facilitator superfamily (MFS) profile" evidence="9">
    <location>
        <begin position="1"/>
        <end position="442"/>
    </location>
</feature>
<evidence type="ECO:0000313" key="11">
    <source>
        <dbReference type="Proteomes" id="UP000654913"/>
    </source>
</evidence>
<feature type="transmembrane region" description="Helical" evidence="8">
    <location>
        <begin position="86"/>
        <end position="104"/>
    </location>
</feature>
<evidence type="ECO:0000256" key="1">
    <source>
        <dbReference type="ARBA" id="ARBA00004141"/>
    </source>
</evidence>
<dbReference type="SUPFAM" id="SSF103473">
    <property type="entry name" value="MFS general substrate transporter"/>
    <property type="match status" value="1"/>
</dbReference>
<dbReference type="PRINTS" id="PR00171">
    <property type="entry name" value="SUGRTRNSPORT"/>
</dbReference>
<dbReference type="AlphaFoldDB" id="A0A7R7XZX0"/>
<protein>
    <recommendedName>
        <fullName evidence="9">Major facilitator superfamily (MFS) profile domain-containing protein</fullName>
    </recommendedName>
</protein>
<evidence type="ECO:0000256" key="7">
    <source>
        <dbReference type="SAM" id="MobiDB-lite"/>
    </source>
</evidence>
<dbReference type="InterPro" id="IPR020846">
    <property type="entry name" value="MFS_dom"/>
</dbReference>
<gene>
    <name evidence="10" type="ORF">APUU_81069A</name>
</gene>
<keyword evidence="6 8" id="KW-0472">Membrane</keyword>
<feature type="transmembrane region" description="Helical" evidence="8">
    <location>
        <begin position="322"/>
        <end position="342"/>
    </location>
</feature>
<comment type="similarity">
    <text evidence="2">Belongs to the major facilitator superfamily. Sugar transporter (TC 2.A.1.1) family.</text>
</comment>
<keyword evidence="5 8" id="KW-1133">Transmembrane helix</keyword>
<dbReference type="InterPro" id="IPR036259">
    <property type="entry name" value="MFS_trans_sf"/>
</dbReference>
<keyword evidence="11" id="KW-1185">Reference proteome</keyword>
<evidence type="ECO:0000256" key="6">
    <source>
        <dbReference type="ARBA" id="ARBA00023136"/>
    </source>
</evidence>
<dbReference type="PANTHER" id="PTHR48022:SF28">
    <property type="entry name" value="MAJOR FACILITATOR SUPERFAMILY (MFS) PROFILE DOMAIN-CONTAINING PROTEIN-RELATED"/>
    <property type="match status" value="1"/>
</dbReference>
<dbReference type="GeneID" id="64980763"/>
<feature type="transmembrane region" description="Helical" evidence="8">
    <location>
        <begin position="134"/>
        <end position="151"/>
    </location>
</feature>
<dbReference type="Pfam" id="PF00083">
    <property type="entry name" value="Sugar_tr"/>
    <property type="match status" value="1"/>
</dbReference>
<evidence type="ECO:0000259" key="9">
    <source>
        <dbReference type="PROSITE" id="PS50850"/>
    </source>
</evidence>
<feature type="region of interest" description="Disordered" evidence="7">
    <location>
        <begin position="465"/>
        <end position="484"/>
    </location>
</feature>
<evidence type="ECO:0000256" key="5">
    <source>
        <dbReference type="ARBA" id="ARBA00022989"/>
    </source>
</evidence>
<feature type="transmembrane region" description="Helical" evidence="8">
    <location>
        <begin position="258"/>
        <end position="278"/>
    </location>
</feature>
<name>A0A7R7XZX0_9EURO</name>
<feature type="transmembrane region" description="Helical" evidence="8">
    <location>
        <begin position="29"/>
        <end position="49"/>
    </location>
</feature>
<evidence type="ECO:0000313" key="10">
    <source>
        <dbReference type="EMBL" id="BCS30766.1"/>
    </source>
</evidence>
<feature type="transmembrane region" description="Helical" evidence="8">
    <location>
        <begin position="163"/>
        <end position="185"/>
    </location>
</feature>
<evidence type="ECO:0000256" key="3">
    <source>
        <dbReference type="ARBA" id="ARBA00022448"/>
    </source>
</evidence>
<sequence>MYGYDAGVLGGVQETKPFRDALGNPTGTYIIPMIASSYTLAATVCALFTSIIGMPLGRRGCILLGDILVIIGGSLQASAWSVAQIIAGRVICGFGIGFQLTWYVHKPGRLQIEQSADSGQAEMSVSTKQRGPEVGVQCIFLVGGCAVAYWVDFGFTRMDNQVSWRVPIGLQTVFALGSGIGMFLLPDTPRWYYARGRYEEGDNILARLHDCPVTDEVVQDMRQSIVSSIEFEEESKSFSVSDLFWDRTELRVGHRIRVAFLLLSMQQMMGINLSVYYSTIIFGQIGLSSFMSQLLAAVMNTTFAAGSFFLPGTIERFGRRSIMIYSAAGLTVCMAVFVAMIGSPHPTLATQWTAVAAAFLYNFIFGYGWIGVCWLYGPEIAPLRFRHVGGAATAFGEWLFCFITVFAGGIGLQNVGWKMWLWCLLSCALAVPFVYFLCPETTGKTLEEIDLLFAKVDSGNPSLELGSHGSHLKEASEIEHEERV</sequence>
<dbReference type="InterPro" id="IPR050360">
    <property type="entry name" value="MFS_Sugar_Transporters"/>
</dbReference>
<evidence type="ECO:0000256" key="4">
    <source>
        <dbReference type="ARBA" id="ARBA00022692"/>
    </source>
</evidence>
<dbReference type="Gene3D" id="1.20.1250.20">
    <property type="entry name" value="MFS general substrate transporter like domains"/>
    <property type="match status" value="1"/>
</dbReference>
<dbReference type="PANTHER" id="PTHR48022">
    <property type="entry name" value="PLASTIDIC GLUCOSE TRANSPORTER 4"/>
    <property type="match status" value="1"/>
</dbReference>
<dbReference type="KEGG" id="apuu:APUU_81069A"/>
<dbReference type="RefSeq" id="XP_041562952.1">
    <property type="nucleotide sequence ID" value="XM_041697419.1"/>
</dbReference>
<feature type="compositionally biased region" description="Basic and acidic residues" evidence="7">
    <location>
        <begin position="471"/>
        <end position="484"/>
    </location>
</feature>
<dbReference type="PROSITE" id="PS50850">
    <property type="entry name" value="MFS"/>
    <property type="match status" value="1"/>
</dbReference>
<dbReference type="GO" id="GO:0005351">
    <property type="term" value="F:carbohydrate:proton symporter activity"/>
    <property type="evidence" value="ECO:0007669"/>
    <property type="project" value="TreeGrafter"/>
</dbReference>
<evidence type="ECO:0000256" key="8">
    <source>
        <dbReference type="SAM" id="Phobius"/>
    </source>
</evidence>
<keyword evidence="3" id="KW-0813">Transport</keyword>
<feature type="transmembrane region" description="Helical" evidence="8">
    <location>
        <begin position="354"/>
        <end position="376"/>
    </location>
</feature>
<dbReference type="OrthoDB" id="6133115at2759"/>
<comment type="subcellular location">
    <subcellularLocation>
        <location evidence="1">Membrane</location>
        <topology evidence="1">Multi-pass membrane protein</topology>
    </subcellularLocation>
</comment>
<feature type="transmembrane region" description="Helical" evidence="8">
    <location>
        <begin position="419"/>
        <end position="438"/>
    </location>
</feature>
<organism evidence="10 11">
    <name type="scientific">Aspergillus puulaauensis</name>
    <dbReference type="NCBI Taxonomy" id="1220207"/>
    <lineage>
        <taxon>Eukaryota</taxon>
        <taxon>Fungi</taxon>
        <taxon>Dikarya</taxon>
        <taxon>Ascomycota</taxon>
        <taxon>Pezizomycotina</taxon>
        <taxon>Eurotiomycetes</taxon>
        <taxon>Eurotiomycetidae</taxon>
        <taxon>Eurotiales</taxon>
        <taxon>Aspergillaceae</taxon>
        <taxon>Aspergillus</taxon>
    </lineage>
</organism>